<dbReference type="GO" id="GO:0008757">
    <property type="term" value="F:S-adenosylmethionine-dependent methyltransferase activity"/>
    <property type="evidence" value="ECO:0007669"/>
    <property type="project" value="InterPro"/>
</dbReference>
<dbReference type="InterPro" id="IPR029063">
    <property type="entry name" value="SAM-dependent_MTases_sf"/>
</dbReference>
<dbReference type="Gene3D" id="3.40.50.150">
    <property type="entry name" value="Vaccinia Virus protein VP39"/>
    <property type="match status" value="1"/>
</dbReference>
<proteinExistence type="predicted"/>
<dbReference type="InterPro" id="IPR013216">
    <property type="entry name" value="Methyltransf_11"/>
</dbReference>
<evidence type="ECO:0000313" key="2">
    <source>
        <dbReference type="EMBL" id="VAW46888.1"/>
    </source>
</evidence>
<feature type="domain" description="Methyltransferase type 11" evidence="1">
    <location>
        <begin position="97"/>
        <end position="150"/>
    </location>
</feature>
<dbReference type="AlphaFoldDB" id="A0A3B0VT95"/>
<accession>A0A3B0VT95</accession>
<sequence>MNQGFQQALSHWALTLNGRAIFEQEKSLLDDAIKNLFGYYCVQLGAPTLKNMMSESRIQYKVLLAQELKEDEGGEQGELSLLKRGCSGVEFDSHSHSHCHFVKADLDYLPIAKESVDVVLLPHSLEVAADPYYLLRQVDTMLRPEGHIVITGFNPFGCLVMRFRFFKKETLFRQAQLARLSQIKMWLEVLGYDIQLQRYSTVTCFAQREQKTRLVVLLEWVEKRLSKRGLQFGNVYCLVAKKRVDSPTLVGEKWHMPRWQLIPSKPTVSVAQNPRMKKTEDTSKKT</sequence>
<name>A0A3B0VT95_9ZZZZ</name>
<organism evidence="2">
    <name type="scientific">hydrothermal vent metagenome</name>
    <dbReference type="NCBI Taxonomy" id="652676"/>
    <lineage>
        <taxon>unclassified sequences</taxon>
        <taxon>metagenomes</taxon>
        <taxon>ecological metagenomes</taxon>
    </lineage>
</organism>
<gene>
    <name evidence="2" type="ORF">MNBD_GAMMA04-625</name>
</gene>
<dbReference type="SUPFAM" id="SSF53335">
    <property type="entry name" value="S-adenosyl-L-methionine-dependent methyltransferases"/>
    <property type="match status" value="1"/>
</dbReference>
<protein>
    <recommendedName>
        <fullName evidence="1">Methyltransferase type 11 domain-containing protein</fullName>
    </recommendedName>
</protein>
<dbReference type="EMBL" id="UOFB01000164">
    <property type="protein sequence ID" value="VAW46888.1"/>
    <property type="molecule type" value="Genomic_DNA"/>
</dbReference>
<reference evidence="2" key="1">
    <citation type="submission" date="2018-06" db="EMBL/GenBank/DDBJ databases">
        <authorList>
            <person name="Zhirakovskaya E."/>
        </authorList>
    </citation>
    <scope>NUCLEOTIDE SEQUENCE</scope>
</reference>
<evidence type="ECO:0000259" key="1">
    <source>
        <dbReference type="Pfam" id="PF08241"/>
    </source>
</evidence>
<dbReference type="Pfam" id="PF08241">
    <property type="entry name" value="Methyltransf_11"/>
    <property type="match status" value="1"/>
</dbReference>